<proteinExistence type="predicted"/>
<evidence type="ECO:0000256" key="1">
    <source>
        <dbReference type="SAM" id="Phobius"/>
    </source>
</evidence>
<feature type="transmembrane region" description="Helical" evidence="1">
    <location>
        <begin position="66"/>
        <end position="93"/>
    </location>
</feature>
<keyword evidence="1" id="KW-0812">Transmembrane</keyword>
<dbReference type="InterPro" id="IPR025241">
    <property type="entry name" value="DUF4190"/>
</dbReference>
<dbReference type="InterPro" id="IPR055338">
    <property type="entry name" value="YqfX-like"/>
</dbReference>
<dbReference type="AlphaFoldDB" id="A0A652LBT4"/>
<gene>
    <name evidence="3" type="ORF">EAO74_03775</name>
</gene>
<reference evidence="3" key="1">
    <citation type="submission" date="2018-10" db="EMBL/GenBank/DDBJ databases">
        <authorList>
            <person name="Hariharan J."/>
            <person name="Choudoir M.J."/>
            <person name="Diebold P."/>
            <person name="Panke-Buisse K."/>
            <person name="Campbell A.N."/>
            <person name="Buckley D.H."/>
        </authorList>
    </citation>
    <scope>NUCLEOTIDE SEQUENCE</scope>
    <source>
        <strain evidence="3">Gb1</strain>
    </source>
</reference>
<evidence type="ECO:0000313" key="3">
    <source>
        <dbReference type="EMBL" id="TXS33485.1"/>
    </source>
</evidence>
<feature type="transmembrane region" description="Helical" evidence="1">
    <location>
        <begin position="20"/>
        <end position="45"/>
    </location>
</feature>
<organism evidence="3">
    <name type="scientific">Streptomyces sp. gb1(2016)</name>
    <dbReference type="NCBI Taxonomy" id="1828321"/>
    <lineage>
        <taxon>Bacteria</taxon>
        <taxon>Bacillati</taxon>
        <taxon>Actinomycetota</taxon>
        <taxon>Actinomycetes</taxon>
        <taxon>Kitasatosporales</taxon>
        <taxon>Streptomycetaceae</taxon>
        <taxon>Streptomyces</taxon>
    </lineage>
</organism>
<protein>
    <submittedName>
        <fullName evidence="3">DUF4190 domain-containing protein</fullName>
    </submittedName>
</protein>
<dbReference type="PANTHER" id="PTHR40040">
    <property type="entry name" value="SMALL HYDROPHOBIC PROTEIN-RELATED"/>
    <property type="match status" value="1"/>
</dbReference>
<accession>A0A652LBT4</accession>
<keyword evidence="1" id="KW-1133">Transmembrane helix</keyword>
<sequence>MSHYDSSSVATPRSGTNGLAIASLVCGIVGLIFFSVILGPIAIVLGALGLRQVAAKGGSGIAKAGLVLGIIDVILFVVLMAVAASSGGFSWYVGG</sequence>
<dbReference type="EMBL" id="RDBM01000011">
    <property type="protein sequence ID" value="TXS33485.1"/>
    <property type="molecule type" value="Genomic_DNA"/>
</dbReference>
<comment type="caution">
    <text evidence="3">The sequence shown here is derived from an EMBL/GenBank/DDBJ whole genome shotgun (WGS) entry which is preliminary data.</text>
</comment>
<name>A0A652LBT4_9ACTN</name>
<dbReference type="Pfam" id="PF13828">
    <property type="entry name" value="DUF4190"/>
    <property type="match status" value="1"/>
</dbReference>
<keyword evidence="1" id="KW-0472">Membrane</keyword>
<feature type="domain" description="DUF4190" evidence="2">
    <location>
        <begin position="19"/>
        <end position="79"/>
    </location>
</feature>
<dbReference type="RefSeq" id="WP_124279256.1">
    <property type="nucleotide sequence ID" value="NZ_RDBM01000011.1"/>
</dbReference>
<dbReference type="PANTHER" id="PTHR40040:SF1">
    <property type="entry name" value="MEMBRANE PROTEIN"/>
    <property type="match status" value="1"/>
</dbReference>
<evidence type="ECO:0000259" key="2">
    <source>
        <dbReference type="Pfam" id="PF13828"/>
    </source>
</evidence>